<dbReference type="InterPro" id="IPR019494">
    <property type="entry name" value="FIST_C"/>
</dbReference>
<dbReference type="SUPFAM" id="SSF58104">
    <property type="entry name" value="Methyl-accepting chemotaxis protein (MCP) signaling domain"/>
    <property type="match status" value="1"/>
</dbReference>
<dbReference type="PATRIC" id="fig|1445510.3.peg.1975"/>
<evidence type="ECO:0000259" key="4">
    <source>
        <dbReference type="PROSITE" id="PS50111"/>
    </source>
</evidence>
<dbReference type="SMART" id="SM01204">
    <property type="entry name" value="FIST_C"/>
    <property type="match status" value="1"/>
</dbReference>
<sequence>MSWFFNKNKQETFTAYQASQYIRVKSISSRDISQNTLSTLDFGKTGTALVLAFVSPHLEFENTLSRLKQAMPFVSNVIGIMTAGELSSCQQHLYHSADGSWDNIVLQSFSHDIVTNVEVHSVPLFSEDILSGKVKFSLDERIRKIRAEIKNLKVTLPVSYQDTIALTFFDGLSRSENFFMQGLYAADRFPCYFIGGSAGGKLDFKNALIYDGKEVAKNKAIVIFLKLAKDIRYGIMKSHNFEKTGMSFIIADSDPHTREVHTVIHNNEVISIVDALCNLLKCSASALTEKMNDYTFGVEIGNEIFIRSVASINSDERSINFFSDLGFGDQLFLVKAKNFAASTTSAFSDFMRGKSGKPIAMLANDCILRRLNNATHLNEITAFKDFTIAGFSTFGELLGVHMNQTLTALFFFKVAEGEQFSDDYADRFPFQYSHFREYFLKARINSLTHINQMQQNSGTILRDYKTMTGHLIENYNRLSQHALSNNGLLETIQQQLLEYVQNIGSRASSRQNLHTQVEDLQKSSDEVLSILKVISGIADQTNLLALNAAIEAARAGDAGRGFAVVADEVRQLSHNTQESLAKTGDTINAVSAAVEQIWTAINDTEEFMSWITSGSTSLNEHLNQVLTSSAQATQQIEECTRYINEIQGEIEHIEEKSIVVDRLFELVNGK</sequence>
<dbReference type="SMART" id="SM00897">
    <property type="entry name" value="FIST"/>
    <property type="match status" value="1"/>
</dbReference>
<protein>
    <submittedName>
        <fullName evidence="5">Methyl-accepting chemotaxis protein</fullName>
    </submittedName>
</protein>
<dbReference type="RefSeq" id="WP_044616670.1">
    <property type="nucleotide sequence ID" value="NZ_CP007142.1"/>
</dbReference>
<dbReference type="Pfam" id="PF10442">
    <property type="entry name" value="FIST_C"/>
    <property type="match status" value="1"/>
</dbReference>
<organism evidence="5 6">
    <name type="scientific">Gynuella sunshinyii YC6258</name>
    <dbReference type="NCBI Taxonomy" id="1445510"/>
    <lineage>
        <taxon>Bacteria</taxon>
        <taxon>Pseudomonadati</taxon>
        <taxon>Pseudomonadota</taxon>
        <taxon>Gammaproteobacteria</taxon>
        <taxon>Oceanospirillales</taxon>
        <taxon>Saccharospirillaceae</taxon>
        <taxon>Gynuella</taxon>
    </lineage>
</organism>
<feature type="domain" description="Methyl-accepting transducer" evidence="4">
    <location>
        <begin position="517"/>
        <end position="661"/>
    </location>
</feature>
<comment type="subcellular location">
    <subcellularLocation>
        <location evidence="1">Membrane</location>
    </subcellularLocation>
</comment>
<reference evidence="5 6" key="1">
    <citation type="submission" date="2014-01" db="EMBL/GenBank/DDBJ databases">
        <title>Full genme sequencing of cellulolytic bacterium Gynuella sunshinyii YC6258T gen. nov., sp. nov.</title>
        <authorList>
            <person name="Khan H."/>
            <person name="Chung E.J."/>
            <person name="Chung Y.R."/>
        </authorList>
    </citation>
    <scope>NUCLEOTIDE SEQUENCE [LARGE SCALE GENOMIC DNA]</scope>
    <source>
        <strain evidence="5 6">YC6258</strain>
    </source>
</reference>
<dbReference type="Proteomes" id="UP000032266">
    <property type="component" value="Chromosome"/>
</dbReference>
<dbReference type="EMBL" id="CP007142">
    <property type="protein sequence ID" value="AJQ94062.1"/>
    <property type="molecule type" value="Genomic_DNA"/>
</dbReference>
<name>A0A0C5VHC3_9GAMM</name>
<gene>
    <name evidence="5" type="ORF">YC6258_02019</name>
</gene>
<dbReference type="Pfam" id="PF08495">
    <property type="entry name" value="FIST"/>
    <property type="match status" value="1"/>
</dbReference>
<dbReference type="PROSITE" id="PS50111">
    <property type="entry name" value="CHEMOTAXIS_TRANSDUC_2"/>
    <property type="match status" value="1"/>
</dbReference>
<dbReference type="InterPro" id="IPR004089">
    <property type="entry name" value="MCPsignal_dom"/>
</dbReference>
<dbReference type="OrthoDB" id="9807948at2"/>
<dbReference type="GO" id="GO:0006935">
    <property type="term" value="P:chemotaxis"/>
    <property type="evidence" value="ECO:0007669"/>
    <property type="project" value="UniProtKB-ARBA"/>
</dbReference>
<evidence type="ECO:0000313" key="5">
    <source>
        <dbReference type="EMBL" id="AJQ94062.1"/>
    </source>
</evidence>
<proteinExistence type="predicted"/>
<keyword evidence="2 3" id="KW-0807">Transducer</keyword>
<dbReference type="STRING" id="1445510.YC6258_02019"/>
<dbReference type="GO" id="GO:0007165">
    <property type="term" value="P:signal transduction"/>
    <property type="evidence" value="ECO:0007669"/>
    <property type="project" value="UniProtKB-KW"/>
</dbReference>
<dbReference type="Gene3D" id="1.10.287.950">
    <property type="entry name" value="Methyl-accepting chemotaxis protein"/>
    <property type="match status" value="1"/>
</dbReference>
<dbReference type="Pfam" id="PF00015">
    <property type="entry name" value="MCPsignal"/>
    <property type="match status" value="1"/>
</dbReference>
<dbReference type="HOGENOM" id="CLU_026627_1_0_6"/>
<evidence type="ECO:0000256" key="2">
    <source>
        <dbReference type="ARBA" id="ARBA00023224"/>
    </source>
</evidence>
<evidence type="ECO:0000313" key="6">
    <source>
        <dbReference type="Proteomes" id="UP000032266"/>
    </source>
</evidence>
<keyword evidence="6" id="KW-1185">Reference proteome</keyword>
<evidence type="ECO:0000256" key="1">
    <source>
        <dbReference type="ARBA" id="ARBA00004370"/>
    </source>
</evidence>
<dbReference type="AlphaFoldDB" id="A0A0C5VHC3"/>
<dbReference type="PANTHER" id="PTHR32089">
    <property type="entry name" value="METHYL-ACCEPTING CHEMOTAXIS PROTEIN MCPB"/>
    <property type="match status" value="1"/>
</dbReference>
<dbReference type="InterPro" id="IPR013702">
    <property type="entry name" value="FIST_domain_N"/>
</dbReference>
<dbReference type="KEGG" id="gsn:YC6258_02019"/>
<evidence type="ECO:0000256" key="3">
    <source>
        <dbReference type="PROSITE-ProRule" id="PRU00284"/>
    </source>
</evidence>
<dbReference type="SMART" id="SM00283">
    <property type="entry name" value="MA"/>
    <property type="match status" value="1"/>
</dbReference>
<dbReference type="GO" id="GO:0016020">
    <property type="term" value="C:membrane"/>
    <property type="evidence" value="ECO:0007669"/>
    <property type="project" value="UniProtKB-SubCell"/>
</dbReference>
<dbReference type="PANTHER" id="PTHR32089:SF114">
    <property type="entry name" value="METHYL-ACCEPTING CHEMOTAXIS PROTEIN MCPB"/>
    <property type="match status" value="1"/>
</dbReference>
<accession>A0A0C5VHC3</accession>